<dbReference type="RefSeq" id="WP_143749201.1">
    <property type="nucleotide sequence ID" value="NZ_FCOM02000008.1"/>
</dbReference>
<evidence type="ECO:0000256" key="2">
    <source>
        <dbReference type="ARBA" id="ARBA00022638"/>
    </source>
</evidence>
<dbReference type="GO" id="GO:0042742">
    <property type="term" value="P:defense response to bacterium"/>
    <property type="evidence" value="ECO:0007669"/>
    <property type="project" value="UniProtKB-KW"/>
</dbReference>
<dbReference type="InterPro" id="IPR033907">
    <property type="entry name" value="Endolysin_autolysin"/>
</dbReference>
<dbReference type="EC" id="3.2.1.17" evidence="4"/>
<keyword evidence="1 4" id="KW-0929">Antimicrobial</keyword>
<dbReference type="PANTHER" id="PTHR38107">
    <property type="match status" value="1"/>
</dbReference>
<keyword evidence="4" id="KW-0326">Glycosidase</keyword>
<dbReference type="EMBL" id="FCOM02000008">
    <property type="protein sequence ID" value="SAL52209.1"/>
    <property type="molecule type" value="Genomic_DNA"/>
</dbReference>
<dbReference type="Proteomes" id="UP000055019">
    <property type="component" value="Unassembled WGS sequence"/>
</dbReference>
<evidence type="ECO:0000313" key="6">
    <source>
        <dbReference type="Proteomes" id="UP000055019"/>
    </source>
</evidence>
<keyword evidence="6" id="KW-1185">Reference proteome</keyword>
<dbReference type="InterPro" id="IPR023347">
    <property type="entry name" value="Lysozyme_dom_sf"/>
</dbReference>
<keyword evidence="2 4" id="KW-0081">Bacteriolytic enzyme</keyword>
<dbReference type="GO" id="GO:0009253">
    <property type="term" value="P:peptidoglycan catabolic process"/>
    <property type="evidence" value="ECO:0007669"/>
    <property type="project" value="InterPro"/>
</dbReference>
<dbReference type="GO" id="GO:0016998">
    <property type="term" value="P:cell wall macromolecule catabolic process"/>
    <property type="evidence" value="ECO:0007669"/>
    <property type="project" value="InterPro"/>
</dbReference>
<name>A0A158I7H1_9BURK</name>
<evidence type="ECO:0000256" key="1">
    <source>
        <dbReference type="ARBA" id="ARBA00022529"/>
    </source>
</evidence>
<comment type="similarity">
    <text evidence="4">Belongs to the glycosyl hydrolase 24 family.</text>
</comment>
<dbReference type="InterPro" id="IPR023346">
    <property type="entry name" value="Lysozyme-like_dom_sf"/>
</dbReference>
<dbReference type="InterPro" id="IPR051018">
    <property type="entry name" value="Bacteriophage_GH24"/>
</dbReference>
<dbReference type="InterPro" id="IPR002196">
    <property type="entry name" value="Glyco_hydro_24"/>
</dbReference>
<dbReference type="PANTHER" id="PTHR38107:SF3">
    <property type="entry name" value="LYSOZYME RRRD-RELATED"/>
    <property type="match status" value="1"/>
</dbReference>
<protein>
    <recommendedName>
        <fullName evidence="4">Lysozyme</fullName>
        <ecNumber evidence="4">3.2.1.17</ecNumber>
    </recommendedName>
</protein>
<comment type="caution">
    <text evidence="5">The sequence shown here is derived from an EMBL/GenBank/DDBJ whole genome shotgun (WGS) entry which is preliminary data.</text>
</comment>
<dbReference type="GO" id="GO:0003796">
    <property type="term" value="F:lysozyme activity"/>
    <property type="evidence" value="ECO:0007669"/>
    <property type="project" value="UniProtKB-EC"/>
</dbReference>
<dbReference type="Pfam" id="PF00959">
    <property type="entry name" value="Phage_lysozyme"/>
    <property type="match status" value="1"/>
</dbReference>
<gene>
    <name evidence="5" type="ORF">AWB74_02388</name>
</gene>
<evidence type="ECO:0000256" key="4">
    <source>
        <dbReference type="RuleBase" id="RU003788"/>
    </source>
</evidence>
<dbReference type="OrthoDB" id="5327667at2"/>
<evidence type="ECO:0000313" key="5">
    <source>
        <dbReference type="EMBL" id="SAL52209.1"/>
    </source>
</evidence>
<accession>A0A158I7H1</accession>
<dbReference type="Gene3D" id="1.10.530.40">
    <property type="match status" value="1"/>
</dbReference>
<organism evidence="5 6">
    <name type="scientific">Caballeronia arvi</name>
    <dbReference type="NCBI Taxonomy" id="1777135"/>
    <lineage>
        <taxon>Bacteria</taxon>
        <taxon>Pseudomonadati</taxon>
        <taxon>Pseudomonadota</taxon>
        <taxon>Betaproteobacteria</taxon>
        <taxon>Burkholderiales</taxon>
        <taxon>Burkholderiaceae</taxon>
        <taxon>Caballeronia</taxon>
    </lineage>
</organism>
<evidence type="ECO:0000256" key="3">
    <source>
        <dbReference type="ARBA" id="ARBA00023200"/>
    </source>
</evidence>
<keyword evidence="4" id="KW-0378">Hydrolase</keyword>
<dbReference type="AlphaFoldDB" id="A0A158I7H1"/>
<comment type="catalytic activity">
    <reaction evidence="4">
        <text>Hydrolysis of (1-&gt;4)-beta-linkages between N-acetylmuramic acid and N-acetyl-D-glucosamine residues in a peptidoglycan and between N-acetyl-D-glucosamine residues in chitodextrins.</text>
        <dbReference type="EC" id="3.2.1.17"/>
    </reaction>
</comment>
<reference evidence="5" key="1">
    <citation type="submission" date="2016-01" db="EMBL/GenBank/DDBJ databases">
        <authorList>
            <person name="Peeters C."/>
        </authorList>
    </citation>
    <scope>NUCLEOTIDE SEQUENCE [LARGE SCALE GENOMIC DNA]</scope>
    <source>
        <strain evidence="5">LMG 29317</strain>
    </source>
</reference>
<dbReference type="CDD" id="cd00737">
    <property type="entry name" value="lyz_endolysin_autolysin"/>
    <property type="match status" value="1"/>
</dbReference>
<sequence>MTDALCTATTNTDPNSNRTVYASRLCKPWAVSNDGLSFLAVWESGVLNGKSFLGLQVTEGFILTVYKDNRGLPTVGCGHLVVAADKLKVGDTITLDKAREFKKKAIDEIEARLNRDIRVPLFQFEYDSLVSILYNAGSFKGADEIIKKINSGHYDKLFDYILTYRIGHNNGLRPRRFSEARLFASGVYDASH</sequence>
<dbReference type="GO" id="GO:0031640">
    <property type="term" value="P:killing of cells of another organism"/>
    <property type="evidence" value="ECO:0007669"/>
    <property type="project" value="UniProtKB-KW"/>
</dbReference>
<keyword evidence="3" id="KW-1035">Host cytoplasm</keyword>
<dbReference type="SUPFAM" id="SSF53955">
    <property type="entry name" value="Lysozyme-like"/>
    <property type="match status" value="1"/>
</dbReference>
<proteinExistence type="inferred from homology"/>